<gene>
    <name evidence="1" type="ORF">ES288_D05G028200v1</name>
</gene>
<organism evidence="1 2">
    <name type="scientific">Gossypium darwinii</name>
    <name type="common">Darwin's cotton</name>
    <name type="synonym">Gossypium barbadense var. darwinii</name>
    <dbReference type="NCBI Taxonomy" id="34276"/>
    <lineage>
        <taxon>Eukaryota</taxon>
        <taxon>Viridiplantae</taxon>
        <taxon>Streptophyta</taxon>
        <taxon>Embryophyta</taxon>
        <taxon>Tracheophyta</taxon>
        <taxon>Spermatophyta</taxon>
        <taxon>Magnoliopsida</taxon>
        <taxon>eudicotyledons</taxon>
        <taxon>Gunneridae</taxon>
        <taxon>Pentapetalae</taxon>
        <taxon>rosids</taxon>
        <taxon>malvids</taxon>
        <taxon>Malvales</taxon>
        <taxon>Malvaceae</taxon>
        <taxon>Malvoideae</taxon>
        <taxon>Gossypium</taxon>
    </lineage>
</organism>
<dbReference type="Proteomes" id="UP000323506">
    <property type="component" value="Chromosome D05"/>
</dbReference>
<reference evidence="1 2" key="1">
    <citation type="submission" date="2019-06" db="EMBL/GenBank/DDBJ databases">
        <title>WGS assembly of Gossypium darwinii.</title>
        <authorList>
            <person name="Chen Z.J."/>
            <person name="Sreedasyam A."/>
            <person name="Ando A."/>
            <person name="Song Q."/>
            <person name="De L."/>
            <person name="Hulse-Kemp A."/>
            <person name="Ding M."/>
            <person name="Ye W."/>
            <person name="Kirkbride R."/>
            <person name="Jenkins J."/>
            <person name="Plott C."/>
            <person name="Lovell J."/>
            <person name="Lin Y.-M."/>
            <person name="Vaughn R."/>
            <person name="Liu B."/>
            <person name="Li W."/>
            <person name="Simpson S."/>
            <person name="Scheffler B."/>
            <person name="Saski C."/>
            <person name="Grover C."/>
            <person name="Hu G."/>
            <person name="Conover J."/>
            <person name="Carlson J."/>
            <person name="Shu S."/>
            <person name="Boston L."/>
            <person name="Williams M."/>
            <person name="Peterson D."/>
            <person name="Mcgee K."/>
            <person name="Jones D."/>
            <person name="Wendel J."/>
            <person name="Stelly D."/>
            <person name="Grimwood J."/>
            <person name="Schmutz J."/>
        </authorList>
    </citation>
    <scope>NUCLEOTIDE SEQUENCE [LARGE SCALE GENOMIC DNA]</scope>
    <source>
        <strain evidence="1">1808015.09</strain>
    </source>
</reference>
<proteinExistence type="predicted"/>
<accession>A0A5D2CEP7</accession>
<protein>
    <submittedName>
        <fullName evidence="1">Uncharacterized protein</fullName>
    </submittedName>
</protein>
<dbReference type="EMBL" id="CM017705">
    <property type="protein sequence ID" value="TYG66795.1"/>
    <property type="molecule type" value="Genomic_DNA"/>
</dbReference>
<dbReference type="AlphaFoldDB" id="A0A5D2CEP7"/>
<evidence type="ECO:0000313" key="2">
    <source>
        <dbReference type="Proteomes" id="UP000323506"/>
    </source>
</evidence>
<keyword evidence="2" id="KW-1185">Reference proteome</keyword>
<name>A0A5D2CEP7_GOSDA</name>
<sequence>MLKARTSMEPQKRERKKKTFDGVILLEFKQNYNMANADLRMRFCKTSLERGDGGNKRVDSFKNRWSC</sequence>
<evidence type="ECO:0000313" key="1">
    <source>
        <dbReference type="EMBL" id="TYG66795.1"/>
    </source>
</evidence>